<evidence type="ECO:0000313" key="1">
    <source>
        <dbReference type="EMBL" id="MBE8724422.1"/>
    </source>
</evidence>
<name>A0ABR9THA9_9FLAO</name>
<gene>
    <name evidence="1" type="ORF">C4F50_05615</name>
</gene>
<protein>
    <submittedName>
        <fullName evidence="1">Uncharacterized protein</fullName>
    </submittedName>
</protein>
<keyword evidence="2" id="KW-1185">Reference proteome</keyword>
<sequence length="67" mass="8080">MLVLRDQKKENMNNKPVKYLDNILKILAKDFGKSLSIQEIQNQLTPRWRERLARERNLNIFGDKIFH</sequence>
<comment type="caution">
    <text evidence="1">The sequence shown here is derived from an EMBL/GenBank/DDBJ whole genome shotgun (WGS) entry which is preliminary data.</text>
</comment>
<accession>A0ABR9THA9</accession>
<evidence type="ECO:0000313" key="2">
    <source>
        <dbReference type="Proteomes" id="UP000640614"/>
    </source>
</evidence>
<organism evidence="1 2">
    <name type="scientific">Flavobacterium hungaricum</name>
    <dbReference type="NCBI Taxonomy" id="2082725"/>
    <lineage>
        <taxon>Bacteria</taxon>
        <taxon>Pseudomonadati</taxon>
        <taxon>Bacteroidota</taxon>
        <taxon>Flavobacteriia</taxon>
        <taxon>Flavobacteriales</taxon>
        <taxon>Flavobacteriaceae</taxon>
        <taxon>Flavobacterium</taxon>
    </lineage>
</organism>
<dbReference type="Proteomes" id="UP000640614">
    <property type="component" value="Unassembled WGS sequence"/>
</dbReference>
<proteinExistence type="predicted"/>
<reference evidence="1 2" key="1">
    <citation type="submission" date="2018-07" db="EMBL/GenBank/DDBJ databases">
        <title>Genome assembly of strain KB82.</title>
        <authorList>
            <person name="Kukolya J."/>
            <person name="Horvath B."/>
            <person name="Nagy I."/>
            <person name="Toth A."/>
        </authorList>
    </citation>
    <scope>NUCLEOTIDE SEQUENCE [LARGE SCALE GENOMIC DNA]</scope>
    <source>
        <strain evidence="1 2">Kb82</strain>
    </source>
</reference>
<dbReference type="EMBL" id="PRDM01000001">
    <property type="protein sequence ID" value="MBE8724422.1"/>
    <property type="molecule type" value="Genomic_DNA"/>
</dbReference>